<dbReference type="GO" id="GO:0003964">
    <property type="term" value="F:RNA-directed DNA polymerase activity"/>
    <property type="evidence" value="ECO:0007669"/>
    <property type="project" value="UniProtKB-KW"/>
</dbReference>
<gene>
    <name evidence="3" type="ORF">SAMN04489707_103717</name>
</gene>
<accession>A0A1I7K415</accession>
<evidence type="ECO:0000313" key="4">
    <source>
        <dbReference type="Proteomes" id="UP000183656"/>
    </source>
</evidence>
<sequence length="545" mass="60865">MFGLCVAEREPVGTHPPESASDPAPFGLHALWRAYRACRKGKRHTRDAQQYQARLLDGLVQARDALASASWRPSPHLCFVVDQPKRREIHAAPFADRVVHHLLTERLARLYEPVFIHDSYANRKGKGTLAAVDRLQQCMRSGAAGQAQPGQWYALQLDIANFFNRIHRPTLFGLLQHRLVRAVRRQGLAPDEARTLQTLCRALLQAAPTEGVRRKGPPARFAAVPPHKRLAAQEPGRGLPIGNLTSQFFANVYLNELDQFVKHQLKARHYLRYVDDFVLLHPDPAQLVAWRDAIEAFLAQRLGLALKERSTPRHVSAGVDFLGYIVRPHYRLVRRRTVRRMHRVLAHFAQRHVHPRGMVLHHAARERLRAQVASYRAQLSHAASARLWQRTLAGFPWLASMFANAAVPPGGGPLQPAWVPASVTGVASQYRYFARRHPQALVLMQVGNRWVLPQAGRPSPGALPAHACEVVPGLGGCHVWRPSALPGLRQWLKRQGLAHVLVAQDGHFKTGFKRRALWLAWHPQPPGAVAGGTPSSSSYSTQGVA</sequence>
<evidence type="ECO:0000313" key="3">
    <source>
        <dbReference type="EMBL" id="SFU92158.1"/>
    </source>
</evidence>
<keyword evidence="3" id="KW-0695">RNA-directed DNA polymerase</keyword>
<reference evidence="3 4" key="1">
    <citation type="submission" date="2016-10" db="EMBL/GenBank/DDBJ databases">
        <authorList>
            <person name="de Groot N.N."/>
        </authorList>
    </citation>
    <scope>NUCLEOTIDE SEQUENCE [LARGE SCALE GENOMIC DNA]</scope>
    <source>
        <strain evidence="3 4">R-24608</strain>
    </source>
</reference>
<dbReference type="PANTHER" id="PTHR34047:SF8">
    <property type="entry name" value="PROTEIN YKFC"/>
    <property type="match status" value="1"/>
</dbReference>
<dbReference type="EMBL" id="FPBX01000037">
    <property type="protein sequence ID" value="SFU92158.1"/>
    <property type="molecule type" value="Genomic_DNA"/>
</dbReference>
<dbReference type="InterPro" id="IPR051083">
    <property type="entry name" value="GrpII_Intron_Splice-Mob/Def"/>
</dbReference>
<keyword evidence="4" id="KW-1185">Reference proteome</keyword>
<dbReference type="SUPFAM" id="SSF56672">
    <property type="entry name" value="DNA/RNA polymerases"/>
    <property type="match status" value="1"/>
</dbReference>
<proteinExistence type="inferred from homology"/>
<dbReference type="CDD" id="cd01646">
    <property type="entry name" value="RT_Bac_retron_I"/>
    <property type="match status" value="1"/>
</dbReference>
<keyword evidence="3" id="KW-0808">Transferase</keyword>
<dbReference type="Pfam" id="PF00078">
    <property type="entry name" value="RVT_1"/>
    <property type="match status" value="1"/>
</dbReference>
<keyword evidence="3" id="KW-0548">Nucleotidyltransferase</keyword>
<evidence type="ECO:0000259" key="2">
    <source>
        <dbReference type="PROSITE" id="PS50878"/>
    </source>
</evidence>
<comment type="similarity">
    <text evidence="1">Belongs to the bacterial reverse transcriptase family.</text>
</comment>
<evidence type="ECO:0000256" key="1">
    <source>
        <dbReference type="ARBA" id="ARBA00034120"/>
    </source>
</evidence>
<dbReference type="InterPro" id="IPR043502">
    <property type="entry name" value="DNA/RNA_pol_sf"/>
</dbReference>
<organism evidence="3 4">
    <name type="scientific">Paenacidovorax caeni</name>
    <dbReference type="NCBI Taxonomy" id="343013"/>
    <lineage>
        <taxon>Bacteria</taxon>
        <taxon>Pseudomonadati</taxon>
        <taxon>Pseudomonadota</taxon>
        <taxon>Betaproteobacteria</taxon>
        <taxon>Burkholderiales</taxon>
        <taxon>Comamonadaceae</taxon>
        <taxon>Paenacidovorax</taxon>
    </lineage>
</organism>
<name>A0A1I7K415_9BURK</name>
<dbReference type="AlphaFoldDB" id="A0A1I7K415"/>
<dbReference type="PANTHER" id="PTHR34047">
    <property type="entry name" value="NUCLEAR INTRON MATURASE 1, MITOCHONDRIAL-RELATED"/>
    <property type="match status" value="1"/>
</dbReference>
<protein>
    <submittedName>
        <fullName evidence="3">Reverse transcriptase (RNA-dependent DNA polymerase)</fullName>
    </submittedName>
</protein>
<feature type="domain" description="Reverse transcriptase" evidence="2">
    <location>
        <begin position="1"/>
        <end position="326"/>
    </location>
</feature>
<dbReference type="PROSITE" id="PS50878">
    <property type="entry name" value="RT_POL"/>
    <property type="match status" value="1"/>
</dbReference>
<dbReference type="InterPro" id="IPR000477">
    <property type="entry name" value="RT_dom"/>
</dbReference>
<dbReference type="Proteomes" id="UP000183656">
    <property type="component" value="Unassembled WGS sequence"/>
</dbReference>
<dbReference type="STRING" id="343013.SAMN04489707_103717"/>